<dbReference type="Gene3D" id="3.40.50.300">
    <property type="entry name" value="P-loop containing nucleotide triphosphate hydrolases"/>
    <property type="match status" value="1"/>
</dbReference>
<evidence type="ECO:0000256" key="9">
    <source>
        <dbReference type="ARBA" id="ARBA00023136"/>
    </source>
</evidence>
<dbReference type="InterPro" id="IPR052661">
    <property type="entry name" value="Ras-like_GTPase_Reg"/>
</dbReference>
<keyword evidence="16" id="KW-1185">Reference proteome</keyword>
<accession>A0A9L0IV64</accession>
<feature type="region of interest" description="Disordered" evidence="14">
    <location>
        <begin position="31"/>
        <end position="94"/>
    </location>
</feature>
<dbReference type="SMART" id="SM00175">
    <property type="entry name" value="RAB"/>
    <property type="match status" value="1"/>
</dbReference>
<evidence type="ECO:0000256" key="7">
    <source>
        <dbReference type="ARBA" id="ARBA00022801"/>
    </source>
</evidence>
<evidence type="ECO:0000256" key="14">
    <source>
        <dbReference type="SAM" id="MobiDB-lite"/>
    </source>
</evidence>
<reference evidence="15 16" key="1">
    <citation type="journal article" date="2020" name="Nat. Commun.">
        <title>Donkey genomes provide new insights into domestication and selection for coat color.</title>
        <authorList>
            <person name="Wang"/>
            <person name="C."/>
            <person name="Li"/>
            <person name="H."/>
            <person name="Guo"/>
            <person name="Y."/>
            <person name="Huang"/>
            <person name="J."/>
            <person name="Sun"/>
            <person name="Y."/>
            <person name="Min"/>
            <person name="J."/>
            <person name="Wang"/>
            <person name="J."/>
            <person name="Fang"/>
            <person name="X."/>
            <person name="Zhao"/>
            <person name="Z."/>
            <person name="Wang"/>
            <person name="S."/>
            <person name="Zhang"/>
            <person name="Y."/>
            <person name="Liu"/>
            <person name="Q."/>
            <person name="Jiang"/>
            <person name="Q."/>
            <person name="Wang"/>
            <person name="X."/>
            <person name="Guo"/>
            <person name="Y."/>
            <person name="Yang"/>
            <person name="C."/>
            <person name="Wang"/>
            <person name="Y."/>
            <person name="Tian"/>
            <person name="F."/>
            <person name="Zhuang"/>
            <person name="G."/>
            <person name="Fan"/>
            <person name="Y."/>
            <person name="Gao"/>
            <person name="Q."/>
            <person name="Li"/>
            <person name="Y."/>
            <person name="Ju"/>
            <person name="Z."/>
            <person name="Li"/>
            <person name="J."/>
            <person name="Li"/>
            <person name="R."/>
            <person name="Hou"/>
            <person name="M."/>
            <person name="Yang"/>
            <person name="G."/>
            <person name="Liu"/>
            <person name="G."/>
            <person name="Liu"/>
            <person name="W."/>
            <person name="Guo"/>
            <person name="J."/>
            <person name="Pan"/>
            <person name="S."/>
            <person name="Fan"/>
            <person name="G."/>
            <person name="Zhang"/>
            <person name="W."/>
            <person name="Zhang"/>
            <person name="R."/>
            <person name="Yu"/>
            <person name="J."/>
            <person name="Zhang"/>
            <person name="X."/>
            <person name="Yin"/>
            <person name="Q."/>
            <person name="Ji"/>
            <person name="C."/>
            <person name="Jin"/>
            <person name="Y."/>
            <person name="Yue"/>
            <person name="G."/>
            <person name="Liu"/>
            <person name="M."/>
            <person name="Xu"/>
            <person name="J."/>
            <person name="Liu"/>
            <person name="S."/>
            <person name="Jordana"/>
            <person name="J."/>
            <person name="Noce"/>
            <person name="A."/>
            <person name="Amills"/>
            <person name="M."/>
            <person name="Wu"/>
            <person name="D.D."/>
            <person name="Li"/>
            <person name="S."/>
            <person name="Zhou"/>
            <person name="X. and Zhong"/>
            <person name="J."/>
        </authorList>
    </citation>
    <scope>NUCLEOTIDE SEQUENCE [LARGE SCALE GENOMIC DNA]</scope>
</reference>
<comment type="subcellular location">
    <subcellularLocation>
        <location evidence="1">Cell membrane</location>
        <topology evidence="1">Lipid-anchor</topology>
    </subcellularLocation>
    <subcellularLocation>
        <location evidence="12">Endomembrane system</location>
        <topology evidence="12">Lipid-anchor</topology>
        <orientation evidence="12">Cytoplasmic side</orientation>
    </subcellularLocation>
</comment>
<sequence>MGGDKKQTLAPVCVPGLLPGAVCRLTAERRPWGGSAEGLGPASPDSPLPPPPSPGCWINRHLDPGPLPGKREGPPCTSESGREPHLGLSRWRPQRAQGKQGQQWLVLTVAEPPAPGICSPGEPQAVARTRWRSGAGGMVSTYRVAVLGARGVGKSAIVRQFLYNEFSEVCVPTTARRLYLPAVVMNGHVHDLQILDFPPISAFPVNTLQEWADTCCRGLRSVHAYILVYDICCFDSFEYVKTIRQQILETRVIGTSETPIIIVGNKRDLQRGRVIPRWNVSHLVRKTWKCGYVECSAKYNWHILLLFSELLKSVGCARCKHVHAALRFQGALRRNRCAIM</sequence>
<protein>
    <recommendedName>
        <fullName evidence="3">small monomeric GTPase</fullName>
        <ecNumber evidence="3">3.6.5.2</ecNumber>
    </recommendedName>
</protein>
<dbReference type="Ensembl" id="ENSEAST00005078046.1">
    <property type="protein sequence ID" value="ENSEASP00005041656.1"/>
    <property type="gene ID" value="ENSEASG00005011223.2"/>
</dbReference>
<dbReference type="PANTHER" id="PTHR46350:SF1">
    <property type="entry name" value="RAS-LIKE PROTEIN FAMILY MEMBER 10B"/>
    <property type="match status" value="1"/>
</dbReference>
<keyword evidence="4" id="KW-1003">Cell membrane</keyword>
<dbReference type="PRINTS" id="PR00449">
    <property type="entry name" value="RASTRNSFRMNG"/>
</dbReference>
<evidence type="ECO:0000256" key="10">
    <source>
        <dbReference type="ARBA" id="ARBA00023288"/>
    </source>
</evidence>
<dbReference type="PANTHER" id="PTHR46350">
    <property type="entry name" value="RAS LIKE FAMILY 10 MEMBER B-RELATED"/>
    <property type="match status" value="1"/>
</dbReference>
<dbReference type="InterPro" id="IPR027417">
    <property type="entry name" value="P-loop_NTPase"/>
</dbReference>
<keyword evidence="7" id="KW-0378">Hydrolase</keyword>
<evidence type="ECO:0000256" key="12">
    <source>
        <dbReference type="ARBA" id="ARBA00046278"/>
    </source>
</evidence>
<reference evidence="15" key="3">
    <citation type="submission" date="2025-09" db="UniProtKB">
        <authorList>
            <consortium name="Ensembl"/>
        </authorList>
    </citation>
    <scope>IDENTIFICATION</scope>
</reference>
<keyword evidence="10" id="KW-0449">Lipoprotein</keyword>
<evidence type="ECO:0000256" key="8">
    <source>
        <dbReference type="ARBA" id="ARBA00023134"/>
    </source>
</evidence>
<keyword evidence="6" id="KW-0547">Nucleotide-binding</keyword>
<dbReference type="PROSITE" id="PS51421">
    <property type="entry name" value="RAS"/>
    <property type="match status" value="1"/>
</dbReference>
<dbReference type="Pfam" id="PF00071">
    <property type="entry name" value="Ras"/>
    <property type="match status" value="1"/>
</dbReference>
<dbReference type="GO" id="GO:0005886">
    <property type="term" value="C:plasma membrane"/>
    <property type="evidence" value="ECO:0007669"/>
    <property type="project" value="UniProtKB-SubCell"/>
</dbReference>
<keyword evidence="11" id="KW-0636">Prenylation</keyword>
<dbReference type="InterPro" id="IPR001806">
    <property type="entry name" value="Small_GTPase"/>
</dbReference>
<dbReference type="GO" id="GO:0005525">
    <property type="term" value="F:GTP binding"/>
    <property type="evidence" value="ECO:0007669"/>
    <property type="project" value="UniProtKB-KW"/>
</dbReference>
<name>A0A9L0IV64_EQUAS</name>
<evidence type="ECO:0000256" key="5">
    <source>
        <dbReference type="ARBA" id="ARBA00022481"/>
    </source>
</evidence>
<evidence type="ECO:0000256" key="13">
    <source>
        <dbReference type="ARBA" id="ARBA00048098"/>
    </source>
</evidence>
<evidence type="ECO:0000256" key="6">
    <source>
        <dbReference type="ARBA" id="ARBA00022741"/>
    </source>
</evidence>
<evidence type="ECO:0000256" key="4">
    <source>
        <dbReference type="ARBA" id="ARBA00022475"/>
    </source>
</evidence>
<dbReference type="GeneTree" id="ENSGT00940000160764"/>
<dbReference type="GO" id="GO:0003925">
    <property type="term" value="F:G protein activity"/>
    <property type="evidence" value="ECO:0007669"/>
    <property type="project" value="UniProtKB-EC"/>
</dbReference>
<keyword evidence="9" id="KW-0472">Membrane</keyword>
<evidence type="ECO:0000313" key="16">
    <source>
        <dbReference type="Proteomes" id="UP000694387"/>
    </source>
</evidence>
<organism evidence="15 16">
    <name type="scientific">Equus asinus</name>
    <name type="common">Donkey</name>
    <name type="synonym">Equus africanus asinus</name>
    <dbReference type="NCBI Taxonomy" id="9793"/>
    <lineage>
        <taxon>Eukaryota</taxon>
        <taxon>Metazoa</taxon>
        <taxon>Chordata</taxon>
        <taxon>Craniata</taxon>
        <taxon>Vertebrata</taxon>
        <taxon>Euteleostomi</taxon>
        <taxon>Mammalia</taxon>
        <taxon>Eutheria</taxon>
        <taxon>Laurasiatheria</taxon>
        <taxon>Perissodactyla</taxon>
        <taxon>Equidae</taxon>
        <taxon>Equus</taxon>
    </lineage>
</organism>
<evidence type="ECO:0000256" key="1">
    <source>
        <dbReference type="ARBA" id="ARBA00004193"/>
    </source>
</evidence>
<dbReference type="PROSITE" id="PS51419">
    <property type="entry name" value="RAB"/>
    <property type="match status" value="1"/>
</dbReference>
<dbReference type="SMART" id="SM00173">
    <property type="entry name" value="RAS"/>
    <property type="match status" value="1"/>
</dbReference>
<dbReference type="CDD" id="cd04142">
    <property type="entry name" value="RRP22"/>
    <property type="match status" value="1"/>
</dbReference>
<comment type="similarity">
    <text evidence="2">Belongs to the small GTPase superfamily. Ras family.</text>
</comment>
<dbReference type="FunFam" id="3.40.50.300:FF:000625">
    <property type="entry name" value="Ras-like protein family member 10B"/>
    <property type="match status" value="1"/>
</dbReference>
<dbReference type="Proteomes" id="UP000694387">
    <property type="component" value="Chromosome 13"/>
</dbReference>
<comment type="catalytic activity">
    <reaction evidence="13">
        <text>GTP + H2O = GDP + phosphate + H(+)</text>
        <dbReference type="Rhea" id="RHEA:19669"/>
        <dbReference type="ChEBI" id="CHEBI:15377"/>
        <dbReference type="ChEBI" id="CHEBI:15378"/>
        <dbReference type="ChEBI" id="CHEBI:37565"/>
        <dbReference type="ChEBI" id="CHEBI:43474"/>
        <dbReference type="ChEBI" id="CHEBI:58189"/>
        <dbReference type="EC" id="3.6.5.2"/>
    </reaction>
</comment>
<dbReference type="SUPFAM" id="SSF52540">
    <property type="entry name" value="P-loop containing nucleoside triphosphate hydrolases"/>
    <property type="match status" value="1"/>
</dbReference>
<proteinExistence type="inferred from homology"/>
<keyword evidence="5" id="KW-0488">Methylation</keyword>
<evidence type="ECO:0000256" key="3">
    <source>
        <dbReference type="ARBA" id="ARBA00011984"/>
    </source>
</evidence>
<dbReference type="GO" id="GO:0012505">
    <property type="term" value="C:endomembrane system"/>
    <property type="evidence" value="ECO:0007669"/>
    <property type="project" value="UniProtKB-SubCell"/>
</dbReference>
<dbReference type="AlphaFoldDB" id="A0A9L0IV64"/>
<dbReference type="EC" id="3.6.5.2" evidence="3"/>
<evidence type="ECO:0000256" key="11">
    <source>
        <dbReference type="ARBA" id="ARBA00023289"/>
    </source>
</evidence>
<evidence type="ECO:0000256" key="2">
    <source>
        <dbReference type="ARBA" id="ARBA00008344"/>
    </source>
</evidence>
<evidence type="ECO:0000313" key="15">
    <source>
        <dbReference type="Ensembl" id="ENSEASP00005041656.1"/>
    </source>
</evidence>
<feature type="compositionally biased region" description="Pro residues" evidence="14">
    <location>
        <begin position="44"/>
        <end position="54"/>
    </location>
</feature>
<reference evidence="15" key="2">
    <citation type="submission" date="2025-08" db="UniProtKB">
        <authorList>
            <consortium name="Ensembl"/>
        </authorList>
    </citation>
    <scope>IDENTIFICATION</scope>
</reference>
<keyword evidence="8" id="KW-0342">GTP-binding</keyword>
<gene>
    <name evidence="15" type="primary">RASL10B</name>
</gene>